<reference evidence="3 4" key="1">
    <citation type="journal article" date="2014" name="Int. J. Syst. Evol. Microbiol.">
        <title>Arthrobacter pityocampae sp. nov., isolated from Thaumetopoea pityocampa (Lep., Thaumetopoeidae).</title>
        <authorList>
            <person name="Ince I.A."/>
            <person name="Demirbag Z."/>
            <person name="Kati H."/>
        </authorList>
    </citation>
    <scope>NUCLEOTIDE SEQUENCE [LARGE SCALE GENOMIC DNA]</scope>
    <source>
        <strain evidence="3 4">Tp2</strain>
    </source>
</reference>
<dbReference type="PANTHER" id="PTHR46268">
    <property type="entry name" value="STRESS RESPONSE PROTEIN NHAX"/>
    <property type="match status" value="1"/>
</dbReference>
<organism evidence="3 4">
    <name type="scientific">Arthrobacter pityocampae</name>
    <dbReference type="NCBI Taxonomy" id="547334"/>
    <lineage>
        <taxon>Bacteria</taxon>
        <taxon>Bacillati</taxon>
        <taxon>Actinomycetota</taxon>
        <taxon>Actinomycetes</taxon>
        <taxon>Micrococcales</taxon>
        <taxon>Micrococcaceae</taxon>
        <taxon>Arthrobacter</taxon>
    </lineage>
</organism>
<evidence type="ECO:0000259" key="2">
    <source>
        <dbReference type="Pfam" id="PF00582"/>
    </source>
</evidence>
<dbReference type="OrthoDB" id="3174546at2"/>
<evidence type="ECO:0000313" key="3">
    <source>
        <dbReference type="EMBL" id="PPB49955.1"/>
    </source>
</evidence>
<feature type="domain" description="UspA" evidence="2">
    <location>
        <begin position="159"/>
        <end position="288"/>
    </location>
</feature>
<evidence type="ECO:0000256" key="1">
    <source>
        <dbReference type="ARBA" id="ARBA00008791"/>
    </source>
</evidence>
<name>A0A2S5IZH1_9MICC</name>
<accession>A0A2S5IZH1</accession>
<dbReference type="InterPro" id="IPR006016">
    <property type="entry name" value="UspA"/>
</dbReference>
<keyword evidence="4" id="KW-1185">Reference proteome</keyword>
<proteinExistence type="inferred from homology"/>
<dbReference type="Pfam" id="PF00582">
    <property type="entry name" value="Usp"/>
    <property type="match status" value="2"/>
</dbReference>
<dbReference type="PRINTS" id="PR01438">
    <property type="entry name" value="UNVRSLSTRESS"/>
</dbReference>
<dbReference type="PANTHER" id="PTHR46268:SF6">
    <property type="entry name" value="UNIVERSAL STRESS PROTEIN UP12"/>
    <property type="match status" value="1"/>
</dbReference>
<dbReference type="EMBL" id="PRKW01000002">
    <property type="protein sequence ID" value="PPB49955.1"/>
    <property type="molecule type" value="Genomic_DNA"/>
</dbReference>
<sequence>MTAGTDGAGGTRRGKPVMVGYDGSDQSKKALLWASRYAGVAGLPLVVVHAFIWPYFTDRLGPVEGIEDSGLRGEADRILAEGLELARRSEPDLEVHDRMVTGAPTGVLTTLSTEASLLVTGTRGLGGFSGLLIGSVSLHLVSTASCPVMVVRDARPTHDTVLVAVDGSDESDRAVMVAAELARTLHKSLRLLHVGAPHRHGAAEASARELEQDPVLEQAAALLGDRAGPTAGRDLLLADSIPGCIVEESRRAACVVLGAKGRNTLGVRLGSTVHAVLHHADGNVVVVR</sequence>
<dbReference type="Proteomes" id="UP000239297">
    <property type="component" value="Unassembled WGS sequence"/>
</dbReference>
<protein>
    <submittedName>
        <fullName evidence="3">Universal stress protein</fullName>
    </submittedName>
</protein>
<comment type="caution">
    <text evidence="3">The sequence shown here is derived from an EMBL/GenBank/DDBJ whole genome shotgun (WGS) entry which is preliminary data.</text>
</comment>
<dbReference type="SUPFAM" id="SSF52402">
    <property type="entry name" value="Adenine nucleotide alpha hydrolases-like"/>
    <property type="match status" value="2"/>
</dbReference>
<feature type="domain" description="UspA" evidence="2">
    <location>
        <begin position="15"/>
        <end position="152"/>
    </location>
</feature>
<dbReference type="InterPro" id="IPR006015">
    <property type="entry name" value="Universal_stress_UspA"/>
</dbReference>
<dbReference type="CDD" id="cd00293">
    <property type="entry name" value="USP-like"/>
    <property type="match status" value="1"/>
</dbReference>
<comment type="similarity">
    <text evidence="1">Belongs to the universal stress protein A family.</text>
</comment>
<gene>
    <name evidence="3" type="ORF">C4K88_04510</name>
</gene>
<evidence type="ECO:0000313" key="4">
    <source>
        <dbReference type="Proteomes" id="UP000239297"/>
    </source>
</evidence>
<dbReference type="AlphaFoldDB" id="A0A2S5IZH1"/>
<dbReference type="InterPro" id="IPR014729">
    <property type="entry name" value="Rossmann-like_a/b/a_fold"/>
</dbReference>
<dbReference type="RefSeq" id="WP_104120450.1">
    <property type="nucleotide sequence ID" value="NZ_PRKW01000002.1"/>
</dbReference>
<dbReference type="Gene3D" id="3.40.50.620">
    <property type="entry name" value="HUPs"/>
    <property type="match status" value="2"/>
</dbReference>